<reference evidence="2 3" key="1">
    <citation type="journal article" date="2012" name="J. Bacteriol.">
        <title>Genome sequence of Sphingobium indicum B90A, a hexachlorocyclohexane-degrading bacterium.</title>
        <authorList>
            <person name="Anand S."/>
            <person name="Sangwan N."/>
            <person name="Lata P."/>
            <person name="Kaur J."/>
            <person name="Dua A."/>
            <person name="Singh A.K."/>
            <person name="Verma M."/>
            <person name="Kaur J."/>
            <person name="Khurana J.P."/>
            <person name="Khurana P."/>
            <person name="Mathur S."/>
            <person name="Lal R."/>
        </authorList>
    </citation>
    <scope>NUCLEOTIDE SEQUENCE [LARGE SCALE GENOMIC DNA]</scope>
    <source>
        <strain evidence="3">DSM 16412 / CCM 7286 / MTCC 6364 / B90A</strain>
    </source>
</reference>
<proteinExistence type="predicted"/>
<sequence length="342" mass="35674">MPKRALSLLSAVLALSAPAFARAAEEREAWTTTITDLRADAAGIGMPQSVAGLSLSKSGEVSHGGKGIDNYAQYLSDDGAIQATLYVYLPSYADASLAAYMTDKAVTERFGARTRRTAYASVAVAGHADGAIRAVYDDAADGALTTAAAFLHVGRWLVKLRVTGPTERRKEVLAGLDGMLAGLRFDDSSSIHATKPARLTACPAADAGEARLTQRSAAAPVDVALPREGREALCIRGKVDTADGSLDILQQAGIAYGAIIVPVDDAGTVMAFDPAEAGRGYRLSIHSVGQTDLYGVYDKVPSARQMAQILDGKDPQTAQAGATAAYTANGQMTVRTADAKLR</sequence>
<accession>A0A1L5BNC5</accession>
<gene>
    <name evidence="2" type="ORF">SIDU_07460</name>
</gene>
<dbReference type="Proteomes" id="UP000004550">
    <property type="component" value="Chromosome"/>
</dbReference>
<dbReference type="RefSeq" id="WP_007683307.1">
    <property type="nucleotide sequence ID" value="NZ_CP013070.1"/>
</dbReference>
<evidence type="ECO:0000256" key="1">
    <source>
        <dbReference type="SAM" id="SignalP"/>
    </source>
</evidence>
<evidence type="ECO:0000313" key="3">
    <source>
        <dbReference type="Proteomes" id="UP000004550"/>
    </source>
</evidence>
<dbReference type="KEGG" id="sinb:SIDU_07460"/>
<feature type="chain" id="PRO_5009860096" evidence="1">
    <location>
        <begin position="24"/>
        <end position="342"/>
    </location>
</feature>
<protein>
    <submittedName>
        <fullName evidence="2">Uncharacterized protein</fullName>
    </submittedName>
</protein>
<evidence type="ECO:0000313" key="2">
    <source>
        <dbReference type="EMBL" id="APL94356.1"/>
    </source>
</evidence>
<organism evidence="2 3">
    <name type="scientific">Sphingobium indicum (strain DSM 16412 / CCM 7286 / MTCC 6364 / B90A)</name>
    <dbReference type="NCBI Taxonomy" id="861109"/>
    <lineage>
        <taxon>Bacteria</taxon>
        <taxon>Pseudomonadati</taxon>
        <taxon>Pseudomonadota</taxon>
        <taxon>Alphaproteobacteria</taxon>
        <taxon>Sphingomonadales</taxon>
        <taxon>Sphingomonadaceae</taxon>
        <taxon>Sphingobium</taxon>
    </lineage>
</organism>
<dbReference type="EMBL" id="CP013070">
    <property type="protein sequence ID" value="APL94356.1"/>
    <property type="molecule type" value="Genomic_DNA"/>
</dbReference>
<feature type="signal peptide" evidence="1">
    <location>
        <begin position="1"/>
        <end position="23"/>
    </location>
</feature>
<dbReference type="AlphaFoldDB" id="A0A1L5BNC5"/>
<name>A0A1L5BNC5_SPHIB</name>
<keyword evidence="1" id="KW-0732">Signal</keyword>